<dbReference type="FunFam" id="3.10.20.90:FF:000078">
    <property type="entry name" value="Auxin-responsive protein"/>
    <property type="match status" value="1"/>
</dbReference>
<evidence type="ECO:0000256" key="5">
    <source>
        <dbReference type="ARBA" id="ARBA00006728"/>
    </source>
</evidence>
<keyword evidence="10" id="KW-0210">Decarboxylase</keyword>
<dbReference type="PANTHER" id="PTHR30031:SF0">
    <property type="entry name" value="PHOSPHOENOLPYRUVATE CARBOXYKINASE (ATP)"/>
    <property type="match status" value="1"/>
</dbReference>
<evidence type="ECO:0000256" key="12">
    <source>
        <dbReference type="ARBA" id="ARBA00023015"/>
    </source>
</evidence>
<protein>
    <recommendedName>
        <fullName evidence="18">Auxin-responsive protein</fullName>
    </recommendedName>
</protein>
<dbReference type="SUPFAM" id="SSF68923">
    <property type="entry name" value="PEP carboxykinase N-terminal domain"/>
    <property type="match status" value="1"/>
</dbReference>
<feature type="region of interest" description="Disordered" evidence="19">
    <location>
        <begin position="436"/>
        <end position="456"/>
    </location>
</feature>
<dbReference type="FunFam" id="3.40.449.10:FF:000009">
    <property type="entry name" value="Uncharacterized protein"/>
    <property type="match status" value="1"/>
</dbReference>
<dbReference type="Proteomes" id="UP000316621">
    <property type="component" value="Chromosome 1"/>
</dbReference>
<dbReference type="HAMAP" id="MF_00453">
    <property type="entry name" value="PEPCK_ATP"/>
    <property type="match status" value="1"/>
</dbReference>
<dbReference type="SUPFAM" id="SSF54277">
    <property type="entry name" value="CAD &amp; PB1 domains"/>
    <property type="match status" value="1"/>
</dbReference>
<dbReference type="NCBIfam" id="NF006821">
    <property type="entry name" value="PRK09344.1-3"/>
    <property type="match status" value="1"/>
</dbReference>
<evidence type="ECO:0000256" key="3">
    <source>
        <dbReference type="ARBA" id="ARBA00004742"/>
    </source>
</evidence>
<dbReference type="GO" id="GO:0004612">
    <property type="term" value="F:phosphoenolpyruvate carboxykinase (ATP) activity"/>
    <property type="evidence" value="ECO:0007669"/>
    <property type="project" value="UniProtKB-EC"/>
</dbReference>
<evidence type="ECO:0000313" key="22">
    <source>
        <dbReference type="Proteomes" id="UP000316621"/>
    </source>
</evidence>
<comment type="subunit">
    <text evidence="18">Homodimers and heterodimers.</text>
</comment>
<evidence type="ECO:0000256" key="19">
    <source>
        <dbReference type="SAM" id="MobiDB-lite"/>
    </source>
</evidence>
<dbReference type="STRING" id="3469.A0A4Y7IHK3"/>
<dbReference type="PROSITE" id="PS51745">
    <property type="entry name" value="PB1"/>
    <property type="match status" value="1"/>
</dbReference>
<dbReference type="SUPFAM" id="SSF53795">
    <property type="entry name" value="PEP carboxykinase-like"/>
    <property type="match status" value="1"/>
</dbReference>
<sequence length="1002" mass="110361">MEGQEHLRDLMSSILIGAAEEGRTAISLMTSSPSLEISGFRERNYMGLSDCSSVDSSTISSLSEENKSTFNLSSTELRLGLPGSRSPERSQELSLLSSGRLEKPLFPLLPMKDSTYLSSQKTVVSGNKRGFSDAMDGFSEVKSTVYNEGNWMFPASGSDSETAQSVAQGKLHVNSSVKSVALKEHSGVENATVKEITHPKVSSDVNRNQISPANNISNQPAAKAQVVGWPPIRSFRKNTLATTTKTSEEVDGKPGPSALYVKVSMDGAPYLRKVDLNTYYDYQELSLSLEKMFSCFIIGQSGPHGAPGRESKHRDLLHGSEYVLAYEDKDGDWMQVGDVPWDMFIDSCKRLRIMKNSDAIGLENVNEICRDDSAAPVKAQTIDELHSLQKKKSAPNSPRIKQKAGDGLFSSAILDQEDRQKQQLKSISASLASLTRETGPKVVKGDPSTKKPESPKAAISHHQHFTAPAVPVTDSALKFIHILYNLSPAELYEQAIKYEKGSFITSSGALATFSGAKTGRSPRDKRVLKDKSTEDDLWWGKGSPNIEMDEHTFTVNRERAVDYLNSLDKVYVNDQFLNWDPEHQIKVRIVSARADHSLFMHNMCIRPTAEELENFGTPDFTIYNAGQFPCNRYTHYMTSLTSIDINLSRKEMVILGTQYAGEMKKGLFGLMHYLMPKRQILSLHSGCNMGKDGDVALFFGLSGTGKTTLSTDQNRYLIGDDEHCWSENGVSNIEGGCYAKCIDLSKEKEPEIFNAIKFGTVLENVVFDEHTREVDYTDKSVTENTRAAYPIEYIPNAKIPCVGPHPQNVILLSCDAFGVLPPVSKLNLAQTMYHFISGYTALVAGTVEGVKEPTATFSACFGAAFIMLHPTKYAAMLAEKMQLHGATAWLVNTGWSGGSYGSGSRIKLPYTRKIIDAIHSGSLLNASYTKTEVFGLEIPNEVEGVPSEILHPMNPWSDKQAYKETLLKLAGSFKKNFEVFANYSIGKDSSLTEEILAAGPIF</sequence>
<dbReference type="PANTHER" id="PTHR30031">
    <property type="entry name" value="PHOSPHOENOLPYRUVATE CARBOXYKINASE ATP"/>
    <property type="match status" value="1"/>
</dbReference>
<proteinExistence type="inferred from homology"/>
<comment type="similarity">
    <text evidence="4">Belongs to the phosphoenolpyruvate carboxykinase (ATP) family.</text>
</comment>
<evidence type="ECO:0000259" key="20">
    <source>
        <dbReference type="PROSITE" id="PS51745"/>
    </source>
</evidence>
<keyword evidence="7" id="KW-0963">Cytoplasm</keyword>
<keyword evidence="6" id="KW-0312">Gluconeogenesis</keyword>
<evidence type="ECO:0000256" key="2">
    <source>
        <dbReference type="ARBA" id="ARBA00004496"/>
    </source>
</evidence>
<keyword evidence="14" id="KW-0456">Lyase</keyword>
<dbReference type="NCBIfam" id="TIGR00224">
    <property type="entry name" value="pckA"/>
    <property type="match status" value="1"/>
</dbReference>
<evidence type="ECO:0000256" key="10">
    <source>
        <dbReference type="ARBA" id="ARBA00022793"/>
    </source>
</evidence>
<dbReference type="FunFam" id="2.170.8.10:FF:000001">
    <property type="entry name" value="Phosphoenolpyruvate carboxykinase (ATP)"/>
    <property type="match status" value="1"/>
</dbReference>
<dbReference type="CDD" id="cd00484">
    <property type="entry name" value="PEPCK_ATP"/>
    <property type="match status" value="1"/>
</dbReference>
<reference evidence="21 22" key="1">
    <citation type="journal article" date="2018" name="Science">
        <title>The opium poppy genome and morphinan production.</title>
        <authorList>
            <person name="Guo L."/>
            <person name="Winzer T."/>
            <person name="Yang X."/>
            <person name="Li Y."/>
            <person name="Ning Z."/>
            <person name="He Z."/>
            <person name="Teodor R."/>
            <person name="Lu Y."/>
            <person name="Bowser T.A."/>
            <person name="Graham I.A."/>
            <person name="Ye K."/>
        </authorList>
    </citation>
    <scope>NUCLEOTIDE SEQUENCE [LARGE SCALE GENOMIC DNA]</scope>
    <source>
        <strain evidence="22">cv. HN1</strain>
        <tissue evidence="21">Leaves</tissue>
    </source>
</reference>
<evidence type="ECO:0000256" key="18">
    <source>
        <dbReference type="RuleBase" id="RU004549"/>
    </source>
</evidence>
<keyword evidence="12 18" id="KW-0805">Transcription regulation</keyword>
<evidence type="ECO:0000256" key="13">
    <source>
        <dbReference type="ARBA" id="ARBA00023163"/>
    </source>
</evidence>
<comment type="similarity">
    <text evidence="5 18">Belongs to the Aux/IAA family.</text>
</comment>
<dbReference type="Pfam" id="PF02309">
    <property type="entry name" value="AUX_IAA"/>
    <property type="match status" value="1"/>
</dbReference>
<evidence type="ECO:0000256" key="15">
    <source>
        <dbReference type="ARBA" id="ARBA00023242"/>
    </source>
</evidence>
<dbReference type="Pfam" id="PF01293">
    <property type="entry name" value="PEPCK_ATP"/>
    <property type="match status" value="1"/>
</dbReference>
<evidence type="ECO:0000256" key="16">
    <source>
        <dbReference type="ARBA" id="ARBA00023294"/>
    </source>
</evidence>
<dbReference type="InterPro" id="IPR033389">
    <property type="entry name" value="AUX/IAA_dom"/>
</dbReference>
<comment type="subcellular location">
    <subcellularLocation>
        <location evidence="2">Cytoplasm</location>
    </subcellularLocation>
    <subcellularLocation>
        <location evidence="1 18">Nucleus</location>
    </subcellularLocation>
</comment>
<dbReference type="InterPro" id="IPR001272">
    <property type="entry name" value="PEP_carboxykinase_ATP"/>
</dbReference>
<keyword evidence="9" id="KW-0547">Nucleotide-binding</keyword>
<dbReference type="Gene3D" id="2.170.8.10">
    <property type="entry name" value="Phosphoenolpyruvate Carboxykinase, domain 2"/>
    <property type="match status" value="1"/>
</dbReference>
<keyword evidence="11" id="KW-0067">ATP-binding</keyword>
<evidence type="ECO:0000256" key="8">
    <source>
        <dbReference type="ARBA" id="ARBA00022491"/>
    </source>
</evidence>
<dbReference type="NCBIfam" id="NF006820">
    <property type="entry name" value="PRK09344.1-2"/>
    <property type="match status" value="1"/>
</dbReference>
<dbReference type="GO" id="GO:0009734">
    <property type="term" value="P:auxin-activated signaling pathway"/>
    <property type="evidence" value="ECO:0007669"/>
    <property type="project" value="UniProtKB-UniRule"/>
</dbReference>
<dbReference type="GO" id="GO:0005829">
    <property type="term" value="C:cytosol"/>
    <property type="evidence" value="ECO:0007669"/>
    <property type="project" value="TreeGrafter"/>
</dbReference>
<evidence type="ECO:0000256" key="7">
    <source>
        <dbReference type="ARBA" id="ARBA00022490"/>
    </source>
</evidence>
<keyword evidence="15 18" id="KW-0539">Nucleus</keyword>
<evidence type="ECO:0000256" key="1">
    <source>
        <dbReference type="ARBA" id="ARBA00004123"/>
    </source>
</evidence>
<evidence type="ECO:0000256" key="14">
    <source>
        <dbReference type="ARBA" id="ARBA00023239"/>
    </source>
</evidence>
<dbReference type="UniPathway" id="UPA00138"/>
<comment type="function">
    <text evidence="18">Aux/IAA proteins are short-lived transcriptional factors that function as repressors of early auxin response genes at low auxin concentrations.</text>
</comment>
<feature type="domain" description="PB1" evidence="20">
    <location>
        <begin position="258"/>
        <end position="356"/>
    </location>
</feature>
<evidence type="ECO:0000256" key="4">
    <source>
        <dbReference type="ARBA" id="ARBA00006052"/>
    </source>
</evidence>
<gene>
    <name evidence="21" type="ORF">C5167_041330</name>
</gene>
<evidence type="ECO:0000256" key="9">
    <source>
        <dbReference type="ARBA" id="ARBA00022741"/>
    </source>
</evidence>
<dbReference type="GO" id="GO:0005524">
    <property type="term" value="F:ATP binding"/>
    <property type="evidence" value="ECO:0007669"/>
    <property type="project" value="UniProtKB-KW"/>
</dbReference>
<evidence type="ECO:0000256" key="6">
    <source>
        <dbReference type="ARBA" id="ARBA00022432"/>
    </source>
</evidence>
<dbReference type="Gene3D" id="3.40.449.10">
    <property type="entry name" value="Phosphoenolpyruvate Carboxykinase, domain 1"/>
    <property type="match status" value="1"/>
</dbReference>
<dbReference type="PROSITE" id="PS00532">
    <property type="entry name" value="PEPCK_ATP"/>
    <property type="match status" value="1"/>
</dbReference>
<evidence type="ECO:0000256" key="17">
    <source>
        <dbReference type="ARBA" id="ARBA00047371"/>
    </source>
</evidence>
<dbReference type="AlphaFoldDB" id="A0A4Y7IHK3"/>
<dbReference type="GO" id="GO:0005634">
    <property type="term" value="C:nucleus"/>
    <property type="evidence" value="ECO:0007669"/>
    <property type="project" value="UniProtKB-SubCell"/>
</dbReference>
<dbReference type="GO" id="GO:0006094">
    <property type="term" value="P:gluconeogenesis"/>
    <property type="evidence" value="ECO:0007669"/>
    <property type="project" value="UniProtKB-UniPathway"/>
</dbReference>
<organism evidence="21 22">
    <name type="scientific">Papaver somniferum</name>
    <name type="common">Opium poppy</name>
    <dbReference type="NCBI Taxonomy" id="3469"/>
    <lineage>
        <taxon>Eukaryota</taxon>
        <taxon>Viridiplantae</taxon>
        <taxon>Streptophyta</taxon>
        <taxon>Embryophyta</taxon>
        <taxon>Tracheophyta</taxon>
        <taxon>Spermatophyta</taxon>
        <taxon>Magnoliopsida</taxon>
        <taxon>Ranunculales</taxon>
        <taxon>Papaveraceae</taxon>
        <taxon>Papaveroideae</taxon>
        <taxon>Papaver</taxon>
    </lineage>
</organism>
<dbReference type="InterPro" id="IPR008210">
    <property type="entry name" value="PEP_carboxykinase_N"/>
</dbReference>
<feature type="compositionally biased region" description="Basic and acidic residues" evidence="19">
    <location>
        <begin position="443"/>
        <end position="454"/>
    </location>
</feature>
<comment type="catalytic activity">
    <reaction evidence="17">
        <text>oxaloacetate + ATP = phosphoenolpyruvate + ADP + CO2</text>
        <dbReference type="Rhea" id="RHEA:18617"/>
        <dbReference type="ChEBI" id="CHEBI:16452"/>
        <dbReference type="ChEBI" id="CHEBI:16526"/>
        <dbReference type="ChEBI" id="CHEBI:30616"/>
        <dbReference type="ChEBI" id="CHEBI:58702"/>
        <dbReference type="ChEBI" id="CHEBI:456216"/>
        <dbReference type="EC" id="4.1.1.49"/>
    </reaction>
</comment>
<accession>A0A4Y7IHK3</accession>
<dbReference type="InterPro" id="IPR053793">
    <property type="entry name" value="PB1-like"/>
</dbReference>
<dbReference type="InterPro" id="IPR015994">
    <property type="entry name" value="PEPCK_ATP_CS"/>
</dbReference>
<dbReference type="EMBL" id="CM010715">
    <property type="protein sequence ID" value="RZC48377.1"/>
    <property type="molecule type" value="Genomic_DNA"/>
</dbReference>
<keyword evidence="13 18" id="KW-0804">Transcription</keyword>
<dbReference type="Gramene" id="RZC48377">
    <property type="protein sequence ID" value="RZC48377"/>
    <property type="gene ID" value="C5167_041330"/>
</dbReference>
<keyword evidence="22" id="KW-1185">Reference proteome</keyword>
<name>A0A4Y7IHK3_PAPSO</name>
<evidence type="ECO:0000256" key="11">
    <source>
        <dbReference type="ARBA" id="ARBA00022840"/>
    </source>
</evidence>
<keyword evidence="16 18" id="KW-0927">Auxin signaling pathway</keyword>
<dbReference type="Gene3D" id="3.90.228.20">
    <property type="match status" value="1"/>
</dbReference>
<dbReference type="Gene3D" id="3.10.20.90">
    <property type="entry name" value="Phosphatidylinositol 3-kinase Catalytic Subunit, Chain A, domain 1"/>
    <property type="match status" value="1"/>
</dbReference>
<dbReference type="InterPro" id="IPR013035">
    <property type="entry name" value="PEP_carboxykinase_C"/>
</dbReference>
<comment type="pathway">
    <text evidence="3">Carbohydrate biosynthesis; gluconeogenesis.</text>
</comment>
<evidence type="ECO:0000313" key="21">
    <source>
        <dbReference type="EMBL" id="RZC48377.1"/>
    </source>
</evidence>
<keyword evidence="8 18" id="KW-0678">Repressor</keyword>